<dbReference type="Gene3D" id="1.10.287.2620">
    <property type="match status" value="1"/>
</dbReference>
<dbReference type="CDD" id="cd02413">
    <property type="entry name" value="KH-II_40S_S3"/>
    <property type="match status" value="1"/>
</dbReference>
<feature type="compositionally biased region" description="Basic and acidic residues" evidence="17">
    <location>
        <begin position="4051"/>
        <end position="4070"/>
    </location>
</feature>
<feature type="coiled-coil region" evidence="16">
    <location>
        <begin position="252"/>
        <end position="279"/>
    </location>
</feature>
<dbReference type="GO" id="GO:0045505">
    <property type="term" value="F:dynein intermediate chain binding"/>
    <property type="evidence" value="ECO:0007669"/>
    <property type="project" value="InterPro"/>
</dbReference>
<dbReference type="Gene3D" id="1.20.140.100">
    <property type="entry name" value="Dynein heavy chain, N-terminal domain 2"/>
    <property type="match status" value="1"/>
</dbReference>
<feature type="compositionally biased region" description="Basic and acidic residues" evidence="17">
    <location>
        <begin position="5710"/>
        <end position="5732"/>
    </location>
</feature>
<dbReference type="Pfam" id="PF12774">
    <property type="entry name" value="AAA_6"/>
    <property type="match status" value="2"/>
</dbReference>
<dbReference type="RefSeq" id="XP_012337015.1">
    <property type="nucleotide sequence ID" value="XM_012481592.1"/>
</dbReference>
<dbReference type="Gene3D" id="3.10.490.20">
    <property type="match status" value="1"/>
</dbReference>
<dbReference type="GO" id="GO:0005829">
    <property type="term" value="C:cytosol"/>
    <property type="evidence" value="ECO:0007669"/>
    <property type="project" value="UniProtKB-ARBA"/>
</dbReference>
<dbReference type="FunFam" id="1.20.920.20:FF:000001">
    <property type="entry name" value="dynein heavy chain 2, axonemal"/>
    <property type="match status" value="1"/>
</dbReference>
<keyword evidence="13" id="KW-0687">Ribonucleoprotein</keyword>
<keyword evidence="5" id="KW-0547">Nucleotide-binding</keyword>
<dbReference type="InterPro" id="IPR015946">
    <property type="entry name" value="KH_dom-like_a/b"/>
</dbReference>
<feature type="coiled-coil region" evidence="16">
    <location>
        <begin position="4447"/>
        <end position="4552"/>
    </location>
</feature>
<evidence type="ECO:0000256" key="16">
    <source>
        <dbReference type="SAM" id="Coils"/>
    </source>
</evidence>
<feature type="compositionally biased region" description="Basic and acidic residues" evidence="17">
    <location>
        <begin position="5262"/>
        <end position="5274"/>
    </location>
</feature>
<dbReference type="Gene3D" id="3.20.180.20">
    <property type="entry name" value="Dynein heavy chain, N-terminal domain 2"/>
    <property type="match status" value="1"/>
</dbReference>
<feature type="region of interest" description="Disordered" evidence="17">
    <location>
        <begin position="5261"/>
        <end position="5457"/>
    </location>
</feature>
<dbReference type="GO" id="GO:0036158">
    <property type="term" value="P:outer dynein arm assembly"/>
    <property type="evidence" value="ECO:0007669"/>
    <property type="project" value="TreeGrafter"/>
</dbReference>
<dbReference type="VEuPathDB" id="PlasmoDB:AK88_03982"/>
<evidence type="ECO:0000256" key="3">
    <source>
        <dbReference type="ARBA" id="ARBA00022490"/>
    </source>
</evidence>
<dbReference type="InterPro" id="IPR026983">
    <property type="entry name" value="DHC"/>
</dbReference>
<feature type="compositionally biased region" description="Acidic residues" evidence="17">
    <location>
        <begin position="2097"/>
        <end position="2124"/>
    </location>
</feature>
<dbReference type="InterPro" id="IPR043160">
    <property type="entry name" value="Dynein_C_barrel"/>
</dbReference>
<evidence type="ECO:0000256" key="1">
    <source>
        <dbReference type="ARBA" id="ARBA00004245"/>
    </source>
</evidence>
<dbReference type="InterPro" id="IPR043157">
    <property type="entry name" value="Dynein_AAA1S"/>
</dbReference>
<dbReference type="SUPFAM" id="SSF54814">
    <property type="entry name" value="Prokaryotic type KH domain (KH-domain type II)"/>
    <property type="match status" value="1"/>
</dbReference>
<dbReference type="Pfam" id="PF12777">
    <property type="entry name" value="MT"/>
    <property type="match status" value="1"/>
</dbReference>
<dbReference type="SUPFAM" id="SSF54821">
    <property type="entry name" value="Ribosomal protein S3 C-terminal domain"/>
    <property type="match status" value="1"/>
</dbReference>
<feature type="compositionally biased region" description="Basic and acidic residues" evidence="17">
    <location>
        <begin position="5411"/>
        <end position="5428"/>
    </location>
</feature>
<feature type="compositionally biased region" description="Acidic residues" evidence="17">
    <location>
        <begin position="2146"/>
        <end position="2167"/>
    </location>
</feature>
<keyword evidence="4" id="KW-0493">Microtubule</keyword>
<accession>A0A0D9QH56</accession>
<dbReference type="Gene3D" id="1.20.920.20">
    <property type="match status" value="1"/>
</dbReference>
<reference evidence="19 20" key="1">
    <citation type="submission" date="2014-03" db="EMBL/GenBank/DDBJ databases">
        <title>The Genome Sequence of Plasmodium fragile nilgiri.</title>
        <authorList>
            <consortium name="The Broad Institute Genomics Platform"/>
            <consortium name="The Broad Institute Genome Sequencing Center for Infectious Disease"/>
            <person name="Neafsey D."/>
            <person name="Duraisingh M."/>
            <person name="Young S.K."/>
            <person name="Zeng Q."/>
            <person name="Gargeya S."/>
            <person name="Abouelleil A."/>
            <person name="Alvarado L."/>
            <person name="Chapman S.B."/>
            <person name="Gainer-Dewar J."/>
            <person name="Goldberg J."/>
            <person name="Griggs A."/>
            <person name="Gujja S."/>
            <person name="Hansen M."/>
            <person name="Howarth C."/>
            <person name="Imamovic A."/>
            <person name="Larimer J."/>
            <person name="Pearson M."/>
            <person name="Poon T.W."/>
            <person name="Priest M."/>
            <person name="Roberts A."/>
            <person name="Saif S."/>
            <person name="Shea T."/>
            <person name="Sykes S."/>
            <person name="Wortman J."/>
            <person name="Nusbaum C."/>
            <person name="Birren B."/>
        </authorList>
    </citation>
    <scope>NUCLEOTIDE SEQUENCE [LARGE SCALE GENOMIC DNA]</scope>
    <source>
        <strain evidence="20">nilgiri</strain>
    </source>
</reference>
<keyword evidence="6" id="KW-0067">ATP-binding</keyword>
<evidence type="ECO:0000256" key="11">
    <source>
        <dbReference type="ARBA" id="ARBA00023175"/>
    </source>
</evidence>
<dbReference type="OrthoDB" id="5593012at2759"/>
<feature type="region of interest" description="Disordered" evidence="17">
    <location>
        <begin position="2840"/>
        <end position="2864"/>
    </location>
</feature>
<dbReference type="GO" id="GO:0005874">
    <property type="term" value="C:microtubule"/>
    <property type="evidence" value="ECO:0007669"/>
    <property type="project" value="UniProtKB-KW"/>
</dbReference>
<comment type="similarity">
    <text evidence="2">Belongs to the universal ribosomal protein uS3 family.</text>
</comment>
<evidence type="ECO:0000256" key="4">
    <source>
        <dbReference type="ARBA" id="ARBA00022701"/>
    </source>
</evidence>
<dbReference type="InterPro" id="IPR009019">
    <property type="entry name" value="KH_sf_prok-type"/>
</dbReference>
<evidence type="ECO:0000256" key="6">
    <source>
        <dbReference type="ARBA" id="ARBA00022840"/>
    </source>
</evidence>
<dbReference type="InterPro" id="IPR001351">
    <property type="entry name" value="Ribosomal_uS3_C"/>
</dbReference>
<sequence>MEEEISEEFISLWMENKISFSKYSFKSLWNKSYNNVVQKWLHNMSNKILFIYLMECDEETKLNFSLDFSTEIIEETIEEYILFLKINSKKITQDNIDSVVLYNKVNCKIKENILNLMDRVFIPMLDMKNSSPINIQNDFNITTIEFMTYITQLFSKNKLIYYPKFSVDEIHLFSADKNYIQLLENLVDHWINDIQKLFSNIYDKEINYLTLSEYISDVEKKHGILKDLLEELNLDAINCILNVLEKNNCANIKTYNGLMTQIREKCEKLEEKLKALKILEEPFTNLNDDVSIDHVYNILPIIVNRLKLIFTFSKYYKDSDQINSLITLLLNEFIKKLHNYIDLSKMYTREVRQLSETLDECINFVFYWNYLMDMSFNQSNEENAPFNSIMRQMNLSNITSFKQKCADLKEICFACEQFLFCVKEKDIKTLSYEHYHIIKKGFNDIESTFFNELNRIRNLKYNILSIKNNEWNSDFKKTKEIIKVLESIFINLIKISFENSINFETTIFLFDKFYTLAITENIKSFMNKKVVDLWNDFVQYIDTYSKYFANFLDNPFNYFSYNIRYEYHSSCIMLAKNISIKLHRTFDKLNSLFYLPKVKEQEVAYEKYYDLQNSINTYIKQINNIWINELKTIASKKNNSLVNTLLDNSILIKVKEKYLESTYNMDIKKVLSEVNFWLKIKDEKIFLPNVIIEISFHEERLKTCKEYVNRLVRNYNNICMMLNSDQYKIFEYVLRNMYSNIENTVFKYNWNKDNIKLSVLFNFLNECIHIKSIIATFKRNDEKIKDILNEIEKISIIAIDDKRTYTLEEFEEDQNINLEGIRSILRDKHTNIVKILKEILLYIEKYSNKSLNAFKSYIANIERNYQEKYFISVKVSLYNYYKLLTDKISNDAVENYPLFKIYVTLNSKKEFVYDFSHQSAKNLTDEIYKKASDIFFSFPKFSVVIFKNRQKQVKKKLAFAFSTTNANDKDIQNDAKENQLKKNDNNNQCSKLLSQINNIYINFMEKLKEKIKWLKHYNLKLLSLNEQELLHNLHSAEDTMTYVYSQINVFRNLEENINQDIDKEIILFIEINLSTLKKELLADFKKYKDLFLDYISAKCKKKLEELYAFFKENSHNLLKTAVDINDLKEHNALLEHCSKNYATHKNELENLEEDYLKLIELKGELNEDEIMKLKTSSILSNKFEALLKESRTMYLDTKEKMKNEIKNAYNEFNKLWQKKKLVFYKEIPISIDNNPNDVLDMITFYEDELKSIKEMQKGLKNKISLFNIDDVCDEQINEMEIDLNHLKSIWKMIKFWQTVFDFVKNVSIFFLHDIVNDLLVLVKEYKKEHMSDTLGFIQQEQDSESDLDISRDGEIHREPDQLESSYSGGFHPNGHKKDEKNAQDEEYGRGQGMVVQEAKNLNIKFFLNQLKTNFLDIFEQFLINMKRRNSWEIYKELKNNVGKLKFSLILVEILTNECMKYRHFKEIELKTNVQWNLSSITLNDIIEQKLYKEIKFITILYNNAEKEMLIENNLKKIIKKYENMKLSIQNCKSSLLIQDTEKIFNNINEDLFVLNNIKIYNFDINFLKKTEKWEGILGNLYDNLEIVFFIQKKNEYLKSILSSSDEMKPHLNKIYEQYNLCNQRFVKMIKSFQNGYVLDKINNCNNVCTFLQIQKQLNFIEKSLESYLEKKKSSFPRFYFLSNKEILEILGIYKNPMLLKKKIQKIFSSIYSMEFVSSEKKTHFQKNNSKCGVAAYDYNKSSVSFNYKKGAHKITSNYNKDKIQRDEFPNTYEQGITNVDNADINCSSYFDIYIFSQYKEKIKLHNKMKLNYESSTIILNKLEENIFETLKLDLVNVLLELKEKNLKNWILNNPQQLVLASKCINFTNEYEHFQIQINKGSHIFVNQMKKQNHKELLFLTDLIKTIKDKKNYIKISALIILESYYKDVAEKLIKNKIECNDNFLWMCQLKYILSEDEYDESSHFQKKFSSNDVTEKADFVCAEDANKNSYKKGSSRHDLELELPHVKGATHVDDGANETNAASTISTNERNKNIAHLSVRKSVNSKNSSTAVEKYTKRDKFTASTGGRKIGNRSSVNAKGAEEGSANGVANAGILEKEEEQDKGENEAEEEKDEYEDEGQEERDDEVKSDTKMESMEEGKEKDENNADEEDEEGEADEVNDADENDEVEAADQIDEIDEADAEVEKREPPGEVAKTFQKGILSKRNKPAKDHLGENLDNVAAKDTLKTDNLNATDLANKNNKQLKYLKTINLMINKSMTLYLHYFNNKKKYAYEYQGNTNRLVITPLTEKCFYSCLFSLDNFFVNAIKGETGVGKSETIKDFSRIFGTNIISINCNNNNTSKYIGNILSGILQSGFWCCFDEFNRIDESVIVIVVEQFRCIKHIVQKFHFDSNCADGQQEYMNYEDISSYHQMAKWRPTICADKLDNHFLNTHCSETQADLSINEEKKKNVSQFGVRINSKEANFVAPVNKPGGDKSGECGKSRDFSETQKGGNNYGSGIGNGNAQGSLSLDFHSPTSSGHAFFEGKHIKVKNNCSIYLTLCKNNDNCLYSLENYNNVIQEFSFKPPNFHLICQFSLISIGFKNAKKLSKKIHICYSLLYEFLSKQEQYIIDLREIKKFLNLVSEDFILNNKIKSEEEIIYDAMVEVNESKLLKDDLDIFYNFLKELFPLVKKKTEKNKNNDLSVKIITDIMSNMGYTINDYYINSILKLHKIKKTNKGIVLVGKSCTGKTSIINIFKHYCEIVRNANVVRGGNLNWMDDDNKDGKFLHYEGKVKGDATYDNGYGITNNGEINRAMDDFAYINQINNVPSNASLNSKGTYESYNLLYPVNLFSNKYKNQGNANMMGKNNSSNSGSHSTSHNSLSGSVKKLSKISSAFSMQSKNSTGALLDFSNKYKKNINTNDYSVDITVFNPMSTDVKKLYGYYNSEKEVYEDGILSLIMKRLFENNNSMSEKWLILDGPLDILTTEPLHSLLDENKVLTLINGNRIKFADNVFIFFEIENLKNSAPSFISRSKIVYMNEEEFNYEWLIESYLQSNFPNVEEKNLVQGFFNKYIKKIMNAKRNKYNLIIDVSDAHVIISICQLYDMLCNLYDKNFPKNLNPSLCLEKLFLQSIIYTFCNILCPQSKKSLDLLIKSIDNSFPHLHTVFDYIISKNNFNWVLWDELITTNHNFLPNVKEKFFSYDNYNFGKNDSSMKYMSMNQLSETINPETDFNKFFLSSNLHVSKNFNKYTINYNNLFSDNDNKNTLNVYQTYHTNFIHTNANNMNDASMLENYHMFSDYSKDNVYSNNNYLDSDLFNTYSKNNMSNNFFSDNSFSNNNFSDNLLSYRNNKREKNNLENGHHEEDYNVLNDNFIESYNKSSSLKDIYNQKDNLTQNGTQKTKEKYFHQKFNDNIFIENVESLRKKNIINILMYNKKNVLLIGNKFSGKTFFMKYNILPYMKEDISSYYTFISKLCNSNKLEKKIEMNVEKKCRNIYKPVGNKKCLYFILDDLNNLQKYDSSGLDYFSDGNINNQGSGRNALFDFNINRKCISKNNNPNGDNSEIQNGSSMNNTSVFEFLNQFIDYNMYYNKDNGSVKNVENLFFFLIYGNNRKCASTFNRKLINRLHVVHLNEMDEACMKNTFHVFLRHKFSNFHEVIKNLAEPLSSSTIKIFFDAAKYFKANLNCYHYFFHLKHIFKIMKGMYLSEAPIYEEKESVLRLWVNECFRSLGDQLILKNERQKFKSILKNILHKKFYVVYNYLFPKKKTSYFCSYNFHDTKNENPYFFYQPVSNENVLIEFFRGVVSSYNTFVLCPYYKKKNEYFKNHEADVGTARTGGIGKKDTPCRSAQRPVASRENSLYEMFQHADDYNGGSNYENAERNGFTDGETNGFLDVQRNDLAKGEPNEHPMNASLDKSQKMSQDIAVLVSKNDNDFNNICTPINFILFKEAMINICKFSRIFLFENEHFISIGDSGPGKFTCCLIACFIYQIKIHVIKNFHYGNANVGNWGDEGGDGLLDGGHDVSGYNGKAPPIVGIMDTEEREKSQVSQVNGEKGINVTQIGVEAQLEGETSKGDNPHGECQPEERQNKEGNQTNHIVNTMERNTPILDKEEANKFNSNSISANKGVSMIEKLKCNYFIKKFKEAIFNCYKKEKRCVLYYLDDNMSDNILEFLHELYNNVNIINIFNSEEIAYLKNIFLQNEIGFKNFDTLSEMVEELIKTNYHYVLFTTLKSKMFRKISNEYNVILKQSTVNYFCSWKNVSYNIIAQETLKRYNLNVDVFSKLHNTALKMFECVLHHLEEKLEREKKEKNFFLNEFSSHTNFSDYQRCKNAGEKIFGVPNLDEQNRRYEKNSTLTKSKNALLEENKQSMEIKNSLKINTKESCHMNSNQTKIIMQSKKTITDGTEENIEDGENKNEDEAENNIKYIRNSKIVQDKLNIQKYINFKHFFNFLQFFEKLYKKKFEETNNQEKKINIALSKLAEARNEIQEMQIQLSLQKENISKKQTECTQLLKEIEEKKQESNEKKKKIQEDSIRISSVEIETQKLAEDARKDLQNAIPELEVATQSLEQLDKKSISEVKAYTKPPDVVMQTLSIVMIILNKTPSWEQAKIELGDANFLNKLKSFDKDSISDKTLKKIEKFTKNPIYSPKAVKKVSSATGALCMWVHALKMYAQVYREVAPKRLRLKLAEELLSKNRKELELTMEQLNQIEKNLQHLQEQHNESTKTSDELSRSYEESCQRIENVEKFFLNLMDEKNRWEKYVKDNERVRKSIYGESILSSFFLVYTGLLNYEDRKFLIYDACYNLLIRNHIFVNTNFNVVDYFIDPIQSLEFRTNFLSNDIYMKENSILINNNFLSTLIVDPHYQAANWIRRSYLNNGKSIVFSDFHSSDIFFKIIHCMNTGTSLLINYINEDLEDILLLTIKKYNKFILDRESSSMLDDRQCQSANDALIREYAKRKKILQGDFEAGYKGGANNSGGGVVSTFGQIGPVNGLNLTNVSGGIGKMAYEEKLYRMKLQLLDGIKIHRDFKLFLVSNKNCFSLDTMFYTLTTVIVFSLNKESLDNILLNVIIMNEEKNLQEENKECFMRLIRVKKEIIKLENNILEHITKSEKKITEDDQLINILLQSKSEIDEKNGQLEEVHDTISRMNMNKNMFKQLAKKVAILFTILNDLKYVNNYYQFSLDHFISFFTYCMKIFKQNKKISSSSTTERQEIMFNYYFFEFLKYTKVSLANKHHLFFVFYSLCKIMIFENKISQEDYDFFTFGNEASGEQVHTKYLKRLTREDSQKSKGHDNAGTNRGKKGTKSKRKKAVDGVVSNAAAGKDASDSNNYADGQKEEVEDDVDEAEEAEEEEEDADGEAEDDEDEVDVEEEDDAEVAEDDQNCDDSNREGENADGSECSETGERTKQSTRNAKEGGTKKDGNEAAAKMNLKENQKNNNDVEKDKLKGNLNTMNNKRKKQRKKKKYDSNTKMPNDYQEEDHFNEYSEYDDTNSNCGASNEDNFTDVINPGNDWISEEKWKYLIHIERLKNFEGFINSFVKSIREWRRWFNFLEVENYALPDEWEFNLNSFQKLIIIKILRPDRLNKAIENLVYANVSYNDIEVDHMNFEFILRPTNSIDPLTIIYKNNFDPFQYVYNYALENNQKLKNLTLTNENIHFVYHYLRDAMENGHILFISNLHNSVQNLHKLAKIIENVLSSSSTSGLTLSSSSDEIGSDANTVGVVTNTGIEQREGSPKLEEPGRDATEGENHLDSLQIDGGDMDKVSNSEQADPLPYTALIEEEYGNGLGANSPQTDILQLEKSERGKIQVHPNFRLFLSSLPSEQFPTELLQKSIIVILEEPPNIKKSISILFQEQWELEENKNIQLNKYKKLMLSLFWFHSILNNRKKFYNLGWNSENYFFNNKDIMLSKYISQIFFNKNIKEIYWPYFHYYICDIIYGSKINDSFDKELLNIYANEFFNNNIFKGKYLFSSCPNYYLPNDVTNEKVLNNYLKEIPHNDSVEIFGQKTCAEIPFNTIASEGIVSLFFHVNSLHRNQYHFHNAISNHINEKEVYSFTKMLLQGMPHEIYVDDVMKKQCMQEQYVYTNLMCQEIYKHNLLLRRVRKSIAKVQCALKGETVINKQIYKTIRYLSEGLVPNSWKTFYISKKSLVPFFEDLNERVNQLNEWSINGTLAVHWLGGFCNPRSVLKYILYEYSKKNDISHDLITFEFTSINKSDESKLKSRSVEEGIYIKKLILQGATWDFISQTLMETDNNNLYFIIPTVYLKVVLKKKSKEDNDIYYCPLYMCQEKNVVDIRENYLMKISKKRKFINDGVFQAELNEFLARILAEDGYSGVEVRVTPIRTEVIIRATRTREVLGDKGRRIRELTSLVQKRFFNKSTNSVELFAERVEHRGLCAMAQAESLRYKLLKGLAVRRACYGVLRHIMESGAKGCEVIVSGKLRAQRAKSMKFRDGYLISTGEPSKRFVNTATRSAQLKQGVLGIKVKIMLPTAVDSKTGLPSILPDNISVLEPKTETIEAL</sequence>
<dbReference type="Pfam" id="PF00189">
    <property type="entry name" value="Ribosomal_S3_C"/>
    <property type="match status" value="1"/>
</dbReference>
<keyword evidence="7 15" id="KW-0694">RNA-binding</keyword>
<dbReference type="InterPro" id="IPR042219">
    <property type="entry name" value="AAA_lid_11_sf"/>
</dbReference>
<feature type="compositionally biased region" description="Acidic residues" evidence="17">
    <location>
        <begin position="5319"/>
        <end position="5365"/>
    </location>
</feature>
<dbReference type="Gene3D" id="1.10.8.710">
    <property type="match status" value="1"/>
</dbReference>
<feature type="region of interest" description="Disordered" evidence="17">
    <location>
        <begin position="1360"/>
        <end position="1387"/>
    </location>
</feature>
<gene>
    <name evidence="19" type="ORF">AK88_03982</name>
</gene>
<dbReference type="Gene3D" id="3.30.300.20">
    <property type="match status" value="1"/>
</dbReference>
<feature type="compositionally biased region" description="Basic and acidic residues" evidence="17">
    <location>
        <begin position="2125"/>
        <end position="2145"/>
    </location>
</feature>
<dbReference type="FunFam" id="3.30.300.20:FF:000006">
    <property type="entry name" value="40S ribosomal protein S3"/>
    <property type="match status" value="1"/>
</dbReference>
<dbReference type="GO" id="GO:0060294">
    <property type="term" value="P:cilium movement involved in cell motility"/>
    <property type="evidence" value="ECO:0007669"/>
    <property type="project" value="TreeGrafter"/>
</dbReference>
<dbReference type="Pfam" id="PF18199">
    <property type="entry name" value="Dynein_C"/>
    <property type="match status" value="1"/>
</dbReference>
<dbReference type="Gene3D" id="1.20.1270.280">
    <property type="match status" value="1"/>
</dbReference>
<dbReference type="PANTHER" id="PTHR10676">
    <property type="entry name" value="DYNEIN HEAVY CHAIN FAMILY PROTEIN"/>
    <property type="match status" value="1"/>
</dbReference>
<evidence type="ECO:0000256" key="13">
    <source>
        <dbReference type="ARBA" id="ARBA00023274"/>
    </source>
</evidence>
<dbReference type="Gene3D" id="1.10.8.1220">
    <property type="match status" value="1"/>
</dbReference>
<keyword evidence="10 16" id="KW-0175">Coiled coil</keyword>
<dbReference type="GeneID" id="24269296"/>
<evidence type="ECO:0000313" key="19">
    <source>
        <dbReference type="EMBL" id="KJP86349.1"/>
    </source>
</evidence>
<evidence type="ECO:0000256" key="5">
    <source>
        <dbReference type="ARBA" id="ARBA00022741"/>
    </source>
</evidence>
<dbReference type="Gene3D" id="1.20.58.1120">
    <property type="match status" value="1"/>
</dbReference>
<evidence type="ECO:0000313" key="20">
    <source>
        <dbReference type="Proteomes" id="UP000054561"/>
    </source>
</evidence>
<dbReference type="InterPro" id="IPR035699">
    <property type="entry name" value="AAA_6"/>
</dbReference>
<evidence type="ECO:0000256" key="17">
    <source>
        <dbReference type="SAM" id="MobiDB-lite"/>
    </source>
</evidence>
<dbReference type="InterPro" id="IPR036419">
    <property type="entry name" value="Ribosomal_S3_C_sf"/>
</dbReference>
<dbReference type="OMA" id="EVNFWLK"/>
<feature type="compositionally biased region" description="Basic residues" evidence="17">
    <location>
        <begin position="5280"/>
        <end position="5291"/>
    </location>
</feature>
<dbReference type="Pfam" id="PF22597">
    <property type="entry name" value="DYN_lid"/>
    <property type="match status" value="1"/>
</dbReference>
<dbReference type="InterPro" id="IPR041466">
    <property type="entry name" value="Dynein_AAA5_ext"/>
</dbReference>
<feature type="compositionally biased region" description="Basic and acidic residues" evidence="17">
    <location>
        <begin position="2473"/>
        <end position="2488"/>
    </location>
</feature>
<feature type="region of interest" description="Disordered" evidence="17">
    <location>
        <begin position="5706"/>
        <end position="5749"/>
    </location>
</feature>
<proteinExistence type="inferred from homology"/>
<feature type="coiled-coil region" evidence="16">
    <location>
        <begin position="4667"/>
        <end position="4708"/>
    </location>
</feature>
<dbReference type="InterPro" id="IPR004044">
    <property type="entry name" value="KH_dom_type_2"/>
</dbReference>
<dbReference type="Gene3D" id="3.30.1140.32">
    <property type="entry name" value="Ribosomal protein S3, C-terminal domain"/>
    <property type="match status" value="1"/>
</dbReference>
<dbReference type="EMBL" id="KQ001695">
    <property type="protein sequence ID" value="KJP86349.1"/>
    <property type="molecule type" value="Genomic_DNA"/>
</dbReference>
<keyword evidence="11" id="KW-0505">Motor protein</keyword>
<protein>
    <recommendedName>
        <fullName evidence="14">40S ribosomal protein S3</fullName>
    </recommendedName>
</protein>
<evidence type="ECO:0000256" key="9">
    <source>
        <dbReference type="ARBA" id="ARBA00023017"/>
    </source>
</evidence>
<feature type="region of interest" description="Disordered" evidence="17">
    <location>
        <begin position="2008"/>
        <end position="2167"/>
    </location>
</feature>
<feature type="region of interest" description="Disordered" evidence="17">
    <location>
        <begin position="2467"/>
        <end position="2499"/>
    </location>
</feature>
<dbReference type="Gene3D" id="1.10.472.130">
    <property type="match status" value="1"/>
</dbReference>
<dbReference type="Gene3D" id="1.20.920.30">
    <property type="match status" value="1"/>
</dbReference>
<organism evidence="19 20">
    <name type="scientific">Plasmodium fragile</name>
    <dbReference type="NCBI Taxonomy" id="5857"/>
    <lineage>
        <taxon>Eukaryota</taxon>
        <taxon>Sar</taxon>
        <taxon>Alveolata</taxon>
        <taxon>Apicomplexa</taxon>
        <taxon>Aconoidasida</taxon>
        <taxon>Haemosporida</taxon>
        <taxon>Plasmodiidae</taxon>
        <taxon>Plasmodium</taxon>
        <taxon>Plasmodium (Plasmodium)</taxon>
    </lineage>
</organism>
<dbReference type="Pfam" id="PF17852">
    <property type="entry name" value="Dynein_AAA_lid"/>
    <property type="match status" value="1"/>
</dbReference>
<dbReference type="GO" id="GO:0051959">
    <property type="term" value="F:dynein light intermediate chain binding"/>
    <property type="evidence" value="ECO:0007669"/>
    <property type="project" value="InterPro"/>
</dbReference>
<evidence type="ECO:0000256" key="7">
    <source>
        <dbReference type="ARBA" id="ARBA00022884"/>
    </source>
</evidence>
<dbReference type="NCBIfam" id="TIGR01008">
    <property type="entry name" value="uS3_euk_arch"/>
    <property type="match status" value="1"/>
</dbReference>
<name>A0A0D9QH56_PLAFR</name>
<dbReference type="Pfam" id="PF12775">
    <property type="entry name" value="AAA_7"/>
    <property type="match status" value="1"/>
</dbReference>
<dbReference type="GO" id="GO:0003723">
    <property type="term" value="F:RNA binding"/>
    <property type="evidence" value="ECO:0007669"/>
    <property type="project" value="UniProtKB-UniRule"/>
</dbReference>
<dbReference type="GO" id="GO:0008569">
    <property type="term" value="F:minus-end-directed microtubule motor activity"/>
    <property type="evidence" value="ECO:0007669"/>
    <property type="project" value="TreeGrafter"/>
</dbReference>
<feature type="compositionally biased region" description="Low complexity" evidence="17">
    <location>
        <begin position="2040"/>
        <end position="2049"/>
    </location>
</feature>
<dbReference type="PROSITE" id="PS50823">
    <property type="entry name" value="KH_TYPE_2"/>
    <property type="match status" value="1"/>
</dbReference>
<dbReference type="InterPro" id="IPR041658">
    <property type="entry name" value="AAA_lid_11"/>
</dbReference>
<evidence type="ECO:0000256" key="15">
    <source>
        <dbReference type="PROSITE-ProRule" id="PRU00118"/>
    </source>
</evidence>
<dbReference type="InterPro" id="IPR024743">
    <property type="entry name" value="Dynein_HC_stalk"/>
</dbReference>
<feature type="coiled-coil region" evidence="16">
    <location>
        <begin position="1134"/>
        <end position="1168"/>
    </location>
</feature>
<dbReference type="FunFam" id="3.30.1140.32:FF:000005">
    <property type="entry name" value="40S ribosomal protein S3"/>
    <property type="match status" value="1"/>
</dbReference>
<dbReference type="GO" id="GO:0097729">
    <property type="term" value="C:9+2 motile cilium"/>
    <property type="evidence" value="ECO:0007669"/>
    <property type="project" value="TreeGrafter"/>
</dbReference>
<dbReference type="PANTHER" id="PTHR10676:SF365">
    <property type="entry name" value="AAA+ ATPASE DOMAIN-CONTAINING PROTEIN"/>
    <property type="match status" value="1"/>
</dbReference>
<dbReference type="NCBIfam" id="NF003219">
    <property type="entry name" value="PRK04191.1"/>
    <property type="match status" value="1"/>
</dbReference>
<keyword evidence="12" id="KW-0206">Cytoskeleton</keyword>
<feature type="compositionally biased region" description="Basic and acidic residues" evidence="17">
    <location>
        <begin position="1375"/>
        <end position="1387"/>
    </location>
</feature>
<feature type="coiled-coil region" evidence="16">
    <location>
        <begin position="4270"/>
        <end position="4297"/>
    </location>
</feature>
<comment type="subcellular location">
    <subcellularLocation>
        <location evidence="1">Cytoplasm</location>
        <location evidence="1">Cytoskeleton</location>
    </subcellularLocation>
</comment>
<dbReference type="Pfam" id="PF07650">
    <property type="entry name" value="KH_2"/>
    <property type="match status" value="1"/>
</dbReference>
<evidence type="ECO:0000259" key="18">
    <source>
        <dbReference type="PROSITE" id="PS50823"/>
    </source>
</evidence>
<feature type="region of interest" description="Disordered" evidence="17">
    <location>
        <begin position="2181"/>
        <end position="2216"/>
    </location>
</feature>
<dbReference type="InterPro" id="IPR054354">
    <property type="entry name" value="DYNC2H1-like_lid"/>
</dbReference>
<feature type="compositionally biased region" description="Basic and acidic residues" evidence="17">
    <location>
        <begin position="5383"/>
        <end position="5404"/>
    </location>
</feature>
<keyword evidence="9" id="KW-0243">Dynein</keyword>
<evidence type="ECO:0000256" key="12">
    <source>
        <dbReference type="ARBA" id="ARBA00023212"/>
    </source>
</evidence>
<dbReference type="InterPro" id="IPR042228">
    <property type="entry name" value="Dynein_linker_3"/>
</dbReference>
<feature type="region of interest" description="Disordered" evidence="17">
    <location>
        <begin position="4050"/>
        <end position="4076"/>
    </location>
</feature>
<dbReference type="GO" id="GO:0005524">
    <property type="term" value="F:ATP binding"/>
    <property type="evidence" value="ECO:0007669"/>
    <property type="project" value="UniProtKB-KW"/>
</dbReference>
<dbReference type="InterPro" id="IPR041228">
    <property type="entry name" value="Dynein_C"/>
</dbReference>
<keyword evidence="20" id="KW-1185">Reference proteome</keyword>
<dbReference type="Gene3D" id="1.10.8.720">
    <property type="entry name" value="Region D6 of dynein motor"/>
    <property type="match status" value="1"/>
</dbReference>
<keyword evidence="8 19" id="KW-0689">Ribosomal protein</keyword>
<dbReference type="Gene3D" id="3.40.50.300">
    <property type="entry name" value="P-loop containing nucleotide triphosphate hydrolases"/>
    <property type="match status" value="8"/>
</dbReference>
<evidence type="ECO:0000256" key="2">
    <source>
        <dbReference type="ARBA" id="ARBA00010761"/>
    </source>
</evidence>
<feature type="compositionally biased region" description="Basic residues" evidence="17">
    <location>
        <begin position="5436"/>
        <end position="5446"/>
    </location>
</feature>
<evidence type="ECO:0000256" key="8">
    <source>
        <dbReference type="ARBA" id="ARBA00022980"/>
    </source>
</evidence>
<dbReference type="GO" id="GO:0003735">
    <property type="term" value="F:structural constituent of ribosome"/>
    <property type="evidence" value="ECO:0007669"/>
    <property type="project" value="InterPro"/>
</dbReference>
<evidence type="ECO:0000256" key="14">
    <source>
        <dbReference type="ARBA" id="ARBA00035408"/>
    </source>
</evidence>
<dbReference type="Pfam" id="PF18198">
    <property type="entry name" value="AAA_lid_11"/>
    <property type="match status" value="1"/>
</dbReference>
<evidence type="ECO:0000256" key="10">
    <source>
        <dbReference type="ARBA" id="ARBA00023054"/>
    </source>
</evidence>
<dbReference type="InterPro" id="IPR042222">
    <property type="entry name" value="Dynein_2_N"/>
</dbReference>
<dbReference type="InterPro" id="IPR005703">
    <property type="entry name" value="Ribosomal_uS3_euk/arc"/>
</dbReference>
<dbReference type="SUPFAM" id="SSF52540">
    <property type="entry name" value="P-loop containing nucleoside triphosphate hydrolases"/>
    <property type="match status" value="2"/>
</dbReference>
<dbReference type="Proteomes" id="UP000054561">
    <property type="component" value="Unassembled WGS sequence"/>
</dbReference>
<dbReference type="InterPro" id="IPR027417">
    <property type="entry name" value="P-loop_NTPase"/>
</dbReference>
<feature type="compositionally biased region" description="Polar residues" evidence="17">
    <location>
        <begin position="2017"/>
        <end position="2028"/>
    </location>
</feature>
<dbReference type="GO" id="GO:0006412">
    <property type="term" value="P:translation"/>
    <property type="evidence" value="ECO:0007669"/>
    <property type="project" value="InterPro"/>
</dbReference>
<feature type="domain" description="KH type-2" evidence="18">
    <location>
        <begin position="6300"/>
        <end position="6372"/>
    </location>
</feature>
<keyword evidence="3" id="KW-0963">Cytoplasm</keyword>
<dbReference type="GO" id="GO:0036157">
    <property type="term" value="C:outer dynein arm"/>
    <property type="evidence" value="ECO:0007669"/>
    <property type="project" value="TreeGrafter"/>
</dbReference>
<dbReference type="GO" id="GO:0015935">
    <property type="term" value="C:small ribosomal subunit"/>
    <property type="evidence" value="ECO:0007669"/>
    <property type="project" value="InterPro"/>
</dbReference>